<organism evidence="3">
    <name type="scientific">Streptomyces sp. R33</name>
    <dbReference type="NCBI Taxonomy" id="3238629"/>
    <lineage>
        <taxon>Bacteria</taxon>
        <taxon>Bacillati</taxon>
        <taxon>Actinomycetota</taxon>
        <taxon>Actinomycetes</taxon>
        <taxon>Kitasatosporales</taxon>
        <taxon>Streptomycetaceae</taxon>
        <taxon>Streptomyces</taxon>
    </lineage>
</organism>
<gene>
    <name evidence="3" type="ORF">AB5J51_36920</name>
</gene>
<protein>
    <submittedName>
        <fullName evidence="3">Serine hydrolase domain-containing protein</fullName>
        <ecNumber evidence="3">3.-.-.-</ecNumber>
    </submittedName>
</protein>
<dbReference type="Gene3D" id="3.40.710.10">
    <property type="entry name" value="DD-peptidase/beta-lactamase superfamily"/>
    <property type="match status" value="1"/>
</dbReference>
<dbReference type="EC" id="3.-.-.-" evidence="3"/>
<dbReference type="InterPro" id="IPR001466">
    <property type="entry name" value="Beta-lactam-related"/>
</dbReference>
<dbReference type="Pfam" id="PF00144">
    <property type="entry name" value="Beta-lactamase"/>
    <property type="match status" value="1"/>
</dbReference>
<name>A0AB39YDG1_9ACTN</name>
<evidence type="ECO:0000256" key="1">
    <source>
        <dbReference type="SAM" id="SignalP"/>
    </source>
</evidence>
<reference evidence="3" key="1">
    <citation type="submission" date="2024-08" db="EMBL/GenBank/DDBJ databases">
        <authorList>
            <person name="Yu S.T."/>
        </authorList>
    </citation>
    <scope>NUCLEOTIDE SEQUENCE</scope>
    <source>
        <strain evidence="3">R33</strain>
    </source>
</reference>
<evidence type="ECO:0000259" key="2">
    <source>
        <dbReference type="Pfam" id="PF00144"/>
    </source>
</evidence>
<dbReference type="InterPro" id="IPR012338">
    <property type="entry name" value="Beta-lactam/transpept-like"/>
</dbReference>
<evidence type="ECO:0000313" key="3">
    <source>
        <dbReference type="EMBL" id="XDV68120.1"/>
    </source>
</evidence>
<accession>A0AB39YDG1</accession>
<feature type="domain" description="Beta-lactamase-related" evidence="2">
    <location>
        <begin position="66"/>
        <end position="389"/>
    </location>
</feature>
<dbReference type="GO" id="GO:0016787">
    <property type="term" value="F:hydrolase activity"/>
    <property type="evidence" value="ECO:0007669"/>
    <property type="project" value="UniProtKB-KW"/>
</dbReference>
<proteinExistence type="predicted"/>
<keyword evidence="3" id="KW-0378">Hydrolase</keyword>
<dbReference type="AlphaFoldDB" id="A0AB39YDG1"/>
<dbReference type="EMBL" id="CP165727">
    <property type="protein sequence ID" value="XDV68120.1"/>
    <property type="molecule type" value="Genomic_DNA"/>
</dbReference>
<feature type="chain" id="PRO_5044340246" evidence="1">
    <location>
        <begin position="29"/>
        <end position="405"/>
    </location>
</feature>
<keyword evidence="1" id="KW-0732">Signal</keyword>
<dbReference type="InterPro" id="IPR050789">
    <property type="entry name" value="Diverse_Enzym_Activities"/>
</dbReference>
<dbReference type="PANTHER" id="PTHR43283">
    <property type="entry name" value="BETA-LACTAMASE-RELATED"/>
    <property type="match status" value="1"/>
</dbReference>
<dbReference type="SUPFAM" id="SSF56601">
    <property type="entry name" value="beta-lactamase/transpeptidase-like"/>
    <property type="match status" value="1"/>
</dbReference>
<dbReference type="RefSeq" id="WP_369779727.1">
    <property type="nucleotide sequence ID" value="NZ_CP165727.1"/>
</dbReference>
<feature type="signal peptide" evidence="1">
    <location>
        <begin position="1"/>
        <end position="28"/>
    </location>
</feature>
<sequence length="405" mass="42795">MRRSRTACVCAAALVAAVLPLGVGTAPAAAGAEPARKCVSSPDPRAASGQAARVLDIARASQREFGLNSVVFRVTTGQRNIVTGALGTSMTGVPADPAMHFRTGSVGIVYMATALLALVDEGQVGLDDPLSKWLPDVPHADEITLRMLGSSTSGIHDYVTDPVFLKELEAKPFRQWTPADTLAITSKHPLWYKPGTSFSYSHENFQLLGAALEKITGQPLDQVLQELVLDPLGLHETRNSATPEIPVPALHAFTSERGTYEESSYWNPSWTTAPGAVLTGDICDLATSARGIGTGALLSKEAFRTQMNPGTVGLGTPTKECPAPYCRKNTEALHFGFGVLVLRDWIATNPSFSGYAAVSAYLPAQELSIAVSVTKGPSSPEDNSASTVAERIAEALAPDHPLTFG</sequence>